<evidence type="ECO:0000313" key="1">
    <source>
        <dbReference type="EMBL" id="GLX85924.1"/>
    </source>
</evidence>
<dbReference type="PANTHER" id="PTHR32305">
    <property type="match status" value="1"/>
</dbReference>
<dbReference type="Gene3D" id="2.180.10.10">
    <property type="entry name" value="RHS repeat-associated core"/>
    <property type="match status" value="2"/>
</dbReference>
<evidence type="ECO:0008006" key="3">
    <source>
        <dbReference type="Google" id="ProtNLM"/>
    </source>
</evidence>
<dbReference type="InterPro" id="IPR022385">
    <property type="entry name" value="Rhs_assc_core"/>
</dbReference>
<dbReference type="PANTHER" id="PTHR32305:SF15">
    <property type="entry name" value="PROTEIN RHSA-RELATED"/>
    <property type="match status" value="1"/>
</dbReference>
<name>A0ABQ6HES3_9GAMM</name>
<dbReference type="NCBIfam" id="TIGR03696">
    <property type="entry name" value="Rhs_assc_core"/>
    <property type="match status" value="1"/>
</dbReference>
<dbReference type="RefSeq" id="WP_284298481.1">
    <property type="nucleotide sequence ID" value="NZ_BSSV01000004.1"/>
</dbReference>
<dbReference type="Proteomes" id="UP001157134">
    <property type="component" value="Unassembled WGS sequence"/>
</dbReference>
<evidence type="ECO:0000313" key="2">
    <source>
        <dbReference type="Proteomes" id="UP001157134"/>
    </source>
</evidence>
<comment type="caution">
    <text evidence="1">The sequence shown here is derived from an EMBL/GenBank/DDBJ whole genome shotgun (WGS) entry which is preliminary data.</text>
</comment>
<gene>
    <name evidence="1" type="ORF">tloyanaT_21760</name>
</gene>
<dbReference type="EMBL" id="BSSV01000004">
    <property type="protein sequence ID" value="GLX85924.1"/>
    <property type="molecule type" value="Genomic_DNA"/>
</dbReference>
<dbReference type="NCBIfam" id="TIGR01643">
    <property type="entry name" value="YD_repeat_2x"/>
    <property type="match status" value="1"/>
</dbReference>
<organism evidence="1 2">
    <name type="scientific">Thalassotalea loyana</name>
    <dbReference type="NCBI Taxonomy" id="280483"/>
    <lineage>
        <taxon>Bacteria</taxon>
        <taxon>Pseudomonadati</taxon>
        <taxon>Pseudomonadota</taxon>
        <taxon>Gammaproteobacteria</taxon>
        <taxon>Alteromonadales</taxon>
        <taxon>Colwelliaceae</taxon>
        <taxon>Thalassotalea</taxon>
    </lineage>
</organism>
<dbReference type="InterPro" id="IPR006530">
    <property type="entry name" value="YD"/>
</dbReference>
<proteinExistence type="predicted"/>
<dbReference type="Pfam" id="PF05593">
    <property type="entry name" value="RHS_repeat"/>
    <property type="match status" value="1"/>
</dbReference>
<accession>A0ABQ6HES3</accession>
<sequence length="1690" mass="190387">MIRINIKKRNDMESHRKTMNIRKAVIMGLTTLCLGTLANATDLSPTSEEDIYVPPRSYTYNYNELNNVETDIPTLTTELLGDKIDEETGTLRFSQTDVSIPGNFAIDVEITRTMSTPNNWYNASLEAGNWSLDIPHIRSNYVKSLDNTFSGATANTPIPAWARNQGCSATLNSNPNFHKAFEPKNGEPGTFQIKNYSLKANEYWHGDIISIPKVGESRLLQFGNSKKTRDNWKVDCVDHNGVDAFKVTLPNGTVYLFSELKEVISPKRIYMGLDPDFCHRIVCNFPPPPIESELGFNALDRDERTGMHNVRVFMQVTLITDRFGNTVEYDYDSDGNLDAIRASDGRFIDVTFEEGKLKSVTANNRTWTYDYYPTSSAVSYPRLESVTRPDNKQWEFSYKGKFWSNALIGEMMPIDPVNPTYCQALLGGEFIEITHPYGAVGTFSITERCIYQSEVPKIETFNVYGQGQPYQNYELPIASKQYALWKKELTLNSATEYVWEYDYGRVPGYYHGDDRTSSTTHRILKVDSGIDITFLDHAIDNLNSTAIINPDNEVELSFFDNRYGHSQGNKLYTAIYDSNNVLMSYTKYHYDSSDINYGVSNLWTASALTANIKSVPSEFAGQTSFDLAIASTKFQRKTQQSTFLKYGDIATEYREAFSNFNDYEQHQTIAQSGPSGHRTITLGFESDESAWILNQPTTVDVSVGTGADKRLSEKTYYPKTEENLAKRFNLKEEKWFGSTRKLFKSYHTVNGMKGRVNEVELYSDNTTKRNIVFNDYKRGKPQEIVVPNRYTSGTVSMTKEIDDNGWIESTTDFNGHSTHYRYNNMGHITSVTYPVDDIDWADLLFTYDYPATGGMVRTQSQCRLNLDGKTCIDPARYTETNTYDQLLRLVAVAKADSENTYYMNMSYDSNNHMVFESFPSLIPNETKGKRTEYDALERVKNIAVSGNGATQYTYLDNNQVTENNPRGYDTTTQYRAFGMVNFDYPELISSPENIDTAIEYDEFFNVTTIRQYDLEDSQTEYRYYDQHNNLCLVKRSDTGNMLYSYSLLGELKWQAQPEAVITGNECESTFLDKHKITYNYDNRGTIHQILYGDNTPTRTFEYDDNGNITSISSTQYNQSYNYNALNLLIDESLNVDGKQFDLIYGYDELGNVDSIKYPGDTPAVFFAPNGFGQPTQAIRQYDNLLPDVFVQGGVDKATYHENGMVHTFIYGNGVAHETTLNERLLPERISDTLEATSHVDLTYAYDNNFNITSVINPREAAVYSLTSLSYDGLDRLTSTVGGAGIGSSSISYDALGNIKTYVNDSAFKPHNLTYHYDSNYRLETVVNTNDSTDVIRDFSASNSYDVRGNVLKNGEREFKYNLANQMTVSGGSEFFYDGYDRRIKTVKDNNQVEYSMYSQSGKLLYRETSAGGINYIFLGDKLVAKEGTGVVKSNDGIMNYKPFGESIEEPKDDVGYTGHKFDKDLGLSYMQARYYDPVIGRFYSNDPVDSITHLSTPNHIYGFNRYAYANNNPYKFTDPTGMNSECWLCKTNYNMEALATKGAPTRQSVTGVMAEQVQGGRQAVSNRVNNAVNRGIDPTTVSGSTKDYVSTTGKELAKGISYVGMAVGTAGANALVTTAFAGITYSLDSSPENLISFVLGPLGKMVGFVDEGLNTGNTLRETVENVGTLMNGIQVMQDSGVADVINEEKQ</sequence>
<reference evidence="1 2" key="1">
    <citation type="submission" date="2023-03" db="EMBL/GenBank/DDBJ databases">
        <title>Thalassotalea loyana LMG 22536T draft genome sequence.</title>
        <authorList>
            <person name="Sawabe T."/>
        </authorList>
    </citation>
    <scope>NUCLEOTIDE SEQUENCE [LARGE SCALE GENOMIC DNA]</scope>
    <source>
        <strain evidence="1 2">LMG 22536</strain>
    </source>
</reference>
<keyword evidence="2" id="KW-1185">Reference proteome</keyword>
<dbReference type="InterPro" id="IPR050708">
    <property type="entry name" value="T6SS_VgrG/RHS"/>
</dbReference>
<dbReference type="InterPro" id="IPR031325">
    <property type="entry name" value="RHS_repeat"/>
</dbReference>
<protein>
    <recommendedName>
        <fullName evidence="3">RHS repeat-associated core domain-containing protein</fullName>
    </recommendedName>
</protein>